<protein>
    <recommendedName>
        <fullName evidence="3">DNA-binding protein</fullName>
    </recommendedName>
</protein>
<dbReference type="EMBL" id="JAAGOA010000012">
    <property type="protein sequence ID" value="NEE01976.1"/>
    <property type="molecule type" value="Genomic_DNA"/>
</dbReference>
<evidence type="ECO:0000313" key="2">
    <source>
        <dbReference type="Proteomes" id="UP000475214"/>
    </source>
</evidence>
<evidence type="ECO:0000313" key="1">
    <source>
        <dbReference type="EMBL" id="NEE01976.1"/>
    </source>
</evidence>
<proteinExistence type="predicted"/>
<gene>
    <name evidence="1" type="ORF">G1H10_17515</name>
</gene>
<accession>A0A6L9S9R1</accession>
<name>A0A6L9S9R1_9ACTN</name>
<reference evidence="1 2" key="1">
    <citation type="submission" date="2020-02" db="EMBL/GenBank/DDBJ databases">
        <authorList>
            <person name="Li X.-J."/>
            <person name="Han X.-M."/>
        </authorList>
    </citation>
    <scope>NUCLEOTIDE SEQUENCE [LARGE SCALE GENOMIC DNA]</scope>
    <source>
        <strain evidence="1 2">CCTCC AB 2017055</strain>
    </source>
</reference>
<comment type="caution">
    <text evidence="1">The sequence shown here is derived from an EMBL/GenBank/DDBJ whole genome shotgun (WGS) entry which is preliminary data.</text>
</comment>
<dbReference type="Proteomes" id="UP000475214">
    <property type="component" value="Unassembled WGS sequence"/>
</dbReference>
<dbReference type="AlphaFoldDB" id="A0A6L9S9R1"/>
<evidence type="ECO:0008006" key="3">
    <source>
        <dbReference type="Google" id="ProtNLM"/>
    </source>
</evidence>
<organism evidence="1 2">
    <name type="scientific">Phytoactinopolyspora halotolerans</name>
    <dbReference type="NCBI Taxonomy" id="1981512"/>
    <lineage>
        <taxon>Bacteria</taxon>
        <taxon>Bacillati</taxon>
        <taxon>Actinomycetota</taxon>
        <taxon>Actinomycetes</taxon>
        <taxon>Jiangellales</taxon>
        <taxon>Jiangellaceae</taxon>
        <taxon>Phytoactinopolyspora</taxon>
    </lineage>
</organism>
<keyword evidence="2" id="KW-1185">Reference proteome</keyword>
<dbReference type="RefSeq" id="WP_163740122.1">
    <property type="nucleotide sequence ID" value="NZ_JAAGOA010000012.1"/>
</dbReference>
<sequence length="174" mass="18499">MPFYVFELELVGNIDESLDALYEAGYDDAVVGGDERGGSAGFDREAGSAIEAIMSAIDQAEACGLEVVGVTEDLVTLGEIAERAGRTLAAVENWVKGRRGPGGFPEPRVPRPRAALYSWADVSTWLSAGGVVEINPVVLETAHACSVIDAAIRTRRGLRDLPDEDRAKVVQLVA</sequence>